<dbReference type="InterPro" id="IPR013985">
    <property type="entry name" value="Ald_Fedxn_OxRdtase_dom3"/>
</dbReference>
<dbReference type="Gene3D" id="1.10.569.10">
    <property type="entry name" value="Aldehyde Ferredoxin Oxidoreductase Protein, subunit A, domain 2"/>
    <property type="match status" value="1"/>
</dbReference>
<dbReference type="RefSeq" id="WP_144685487.1">
    <property type="nucleotide sequence ID" value="NZ_VLLC01000019.1"/>
</dbReference>
<dbReference type="Pfam" id="PF01314">
    <property type="entry name" value="AFOR_C"/>
    <property type="match status" value="1"/>
</dbReference>
<keyword evidence="6" id="KW-0408">Iron</keyword>
<dbReference type="AlphaFoldDB" id="A0A562RIK5"/>
<evidence type="ECO:0000256" key="4">
    <source>
        <dbReference type="ARBA" id="ARBA00022723"/>
    </source>
</evidence>
<proteinExistence type="inferred from homology"/>
<dbReference type="PANTHER" id="PTHR30038">
    <property type="entry name" value="ALDEHYDE FERREDOXIN OXIDOREDUCTASE"/>
    <property type="match status" value="1"/>
</dbReference>
<dbReference type="Proteomes" id="UP000318307">
    <property type="component" value="Unassembled WGS sequence"/>
</dbReference>
<dbReference type="GO" id="GO:0009055">
    <property type="term" value="F:electron transfer activity"/>
    <property type="evidence" value="ECO:0007669"/>
    <property type="project" value="InterPro"/>
</dbReference>
<dbReference type="OrthoDB" id="9763894at2"/>
<reference evidence="10 11" key="1">
    <citation type="submission" date="2019-07" db="EMBL/GenBank/DDBJ databases">
        <title>Genome sequencing of 100 strains of the haloalkaliphilic chemolithoautotrophic sulfur-oxidizing bacterium Thioalkalivibrio.</title>
        <authorList>
            <person name="Muyzer G."/>
        </authorList>
    </citation>
    <scope>NUCLEOTIDE SEQUENCE [LARGE SCALE GENOMIC DNA]</scope>
    <source>
        <strain evidence="10 11">ASO4-4</strain>
    </source>
</reference>
<keyword evidence="11" id="KW-1185">Reference proteome</keyword>
<evidence type="ECO:0000313" key="10">
    <source>
        <dbReference type="EMBL" id="TWI68905.1"/>
    </source>
</evidence>
<evidence type="ECO:0000256" key="6">
    <source>
        <dbReference type="ARBA" id="ARBA00023004"/>
    </source>
</evidence>
<evidence type="ECO:0000313" key="11">
    <source>
        <dbReference type="Proteomes" id="UP000318307"/>
    </source>
</evidence>
<dbReference type="InterPro" id="IPR001203">
    <property type="entry name" value="OxRdtase_Ald_Fedxn_C"/>
</dbReference>
<evidence type="ECO:0000256" key="8">
    <source>
        <dbReference type="ARBA" id="ARBA00049934"/>
    </source>
</evidence>
<dbReference type="Pfam" id="PF02730">
    <property type="entry name" value="AFOR_N"/>
    <property type="match status" value="1"/>
</dbReference>
<evidence type="ECO:0000256" key="7">
    <source>
        <dbReference type="ARBA" id="ARBA00023014"/>
    </source>
</evidence>
<name>A0A562RIK5_9BACT</name>
<accession>A0A562RIK5</accession>
<keyword evidence="3" id="KW-0004">4Fe-4S</keyword>
<dbReference type="InterPro" id="IPR013983">
    <property type="entry name" value="Ald_Fedxn_OxRdtase_N"/>
</dbReference>
<dbReference type="InterPro" id="IPR036503">
    <property type="entry name" value="Ald_Fedxn_OxRdtase_N_sf"/>
</dbReference>
<comment type="cofactor">
    <cofactor evidence="1">
        <name>[4Fe-4S] cluster</name>
        <dbReference type="ChEBI" id="CHEBI:49883"/>
    </cofactor>
</comment>
<evidence type="ECO:0000256" key="3">
    <source>
        <dbReference type="ARBA" id="ARBA00022485"/>
    </source>
</evidence>
<comment type="caution">
    <text evidence="10">The sequence shown here is derived from an EMBL/GenBank/DDBJ whole genome shotgun (WGS) entry which is preliminary data.</text>
</comment>
<dbReference type="SMART" id="SM00790">
    <property type="entry name" value="AFOR_N"/>
    <property type="match status" value="1"/>
</dbReference>
<dbReference type="InterPro" id="IPR036021">
    <property type="entry name" value="Tungsten_al_ferr_oxy-like_C"/>
</dbReference>
<keyword evidence="7" id="KW-0411">Iron-sulfur</keyword>
<comment type="cofactor">
    <cofactor evidence="8">
        <name>tungstopterin</name>
        <dbReference type="ChEBI" id="CHEBI:30402"/>
    </cofactor>
</comment>
<comment type="similarity">
    <text evidence="2">Belongs to the AOR/FOR family.</text>
</comment>
<protein>
    <submittedName>
        <fullName evidence="10">Aldehyde:ferredoxin oxidoreductase</fullName>
    </submittedName>
</protein>
<dbReference type="InterPro" id="IPR051919">
    <property type="entry name" value="W-dependent_AOR"/>
</dbReference>
<keyword evidence="5" id="KW-0560">Oxidoreductase</keyword>
<evidence type="ECO:0000259" key="9">
    <source>
        <dbReference type="SMART" id="SM00790"/>
    </source>
</evidence>
<dbReference type="PANTHER" id="PTHR30038:SF0">
    <property type="entry name" value="TUNGSTEN-CONTAINING ALDEHYDE FERREDOXIN OXIDOREDUCTASE"/>
    <property type="match status" value="1"/>
</dbReference>
<dbReference type="Gene3D" id="3.60.9.10">
    <property type="entry name" value="Aldehyde ferredoxin oxidoreductase, N-terminal domain"/>
    <property type="match status" value="1"/>
</dbReference>
<dbReference type="SUPFAM" id="SSF56228">
    <property type="entry name" value="Aldehyde ferredoxin oxidoreductase, N-terminal domain"/>
    <property type="match status" value="1"/>
</dbReference>
<keyword evidence="4" id="KW-0479">Metal-binding</keyword>
<dbReference type="EMBL" id="VLLC01000019">
    <property type="protein sequence ID" value="TWI68905.1"/>
    <property type="molecule type" value="Genomic_DNA"/>
</dbReference>
<gene>
    <name evidence="10" type="ORF">LZ24_02378</name>
</gene>
<dbReference type="GO" id="GO:0016625">
    <property type="term" value="F:oxidoreductase activity, acting on the aldehyde or oxo group of donors, iron-sulfur protein as acceptor"/>
    <property type="evidence" value="ECO:0007669"/>
    <property type="project" value="InterPro"/>
</dbReference>
<sequence length="578" mass="60723">MSDRILRIDMTSGSTVFEPVPEAWAGLGGRGLTSAIVAAEVPPTCHPLGKNNKLVFAPGLLSGTRAANSGRLSAGAKSPLTGTIKESNAGGTSARMLALMGIKAIIIEGMPEEKKLFGIHVTHDSARIVETDMAGAGNFSVVEKLSGEEGGKAGVISIGPAGEMAMPSANISVKDPQGRVRSLGRGGLGAVMGSKGIKYLSIDPSDAPGISYADENAFKEASKVFAKALTEHPVSGEGLPTYGTNVLLNVLHEAGGLPTRNFRTGSFDGHEGISGETMHARIEERGGEGRVRHSCHPGCVIQCSQVYPDKNGKVKASGFEYESVWAMGANCGIDDLDALAEADHMLDDIGMDTIEFGVTMGVAMEAGILSFGDASGMLRILKEEVTKGSPLGRLVGAGAECLGKAYGMRRVPTVKGQSIPAYDPRSVKGMGITYATSTMGADHTAGYTVTSNILNVGGMVDPLKKEGQVELSRNLQIATAAIDSTGLCLFVAFPVLDIPESFNAIVDMLNARFGLSLTGDDVSALGTSILKTEREFNRKAGFTEAADRLPEFFSEETLPPHNTIWDFSDAEVDAFWEF</sequence>
<dbReference type="GO" id="GO:0046872">
    <property type="term" value="F:metal ion binding"/>
    <property type="evidence" value="ECO:0007669"/>
    <property type="project" value="UniProtKB-KW"/>
</dbReference>
<evidence type="ECO:0000256" key="2">
    <source>
        <dbReference type="ARBA" id="ARBA00011032"/>
    </source>
</evidence>
<dbReference type="InterPro" id="IPR013984">
    <property type="entry name" value="Ald_Fedxn_OxRdtase_dom2"/>
</dbReference>
<dbReference type="Gene3D" id="1.10.599.10">
    <property type="entry name" value="Aldehyde Ferredoxin Oxidoreductase Protein, subunit A, domain 3"/>
    <property type="match status" value="1"/>
</dbReference>
<organism evidence="10 11">
    <name type="scientific">Desulfobotulus alkaliphilus</name>
    <dbReference type="NCBI Taxonomy" id="622671"/>
    <lineage>
        <taxon>Bacteria</taxon>
        <taxon>Pseudomonadati</taxon>
        <taxon>Thermodesulfobacteriota</taxon>
        <taxon>Desulfobacteria</taxon>
        <taxon>Desulfobacterales</taxon>
        <taxon>Desulfobacteraceae</taxon>
        <taxon>Desulfobotulus</taxon>
    </lineage>
</organism>
<evidence type="ECO:0000256" key="1">
    <source>
        <dbReference type="ARBA" id="ARBA00001966"/>
    </source>
</evidence>
<dbReference type="GO" id="GO:0051539">
    <property type="term" value="F:4 iron, 4 sulfur cluster binding"/>
    <property type="evidence" value="ECO:0007669"/>
    <property type="project" value="UniProtKB-KW"/>
</dbReference>
<dbReference type="SUPFAM" id="SSF48310">
    <property type="entry name" value="Aldehyde ferredoxin oxidoreductase, C-terminal domains"/>
    <property type="match status" value="1"/>
</dbReference>
<evidence type="ECO:0000256" key="5">
    <source>
        <dbReference type="ARBA" id="ARBA00023002"/>
    </source>
</evidence>
<feature type="domain" description="Aldehyde ferredoxin oxidoreductase N-terminal" evidence="9">
    <location>
        <begin position="1"/>
        <end position="206"/>
    </location>
</feature>